<dbReference type="EMBL" id="AQPW01000004">
    <property type="protein sequence ID" value="EON33774.1"/>
    <property type="molecule type" value="Genomic_DNA"/>
</dbReference>
<sequence>MQEVVVGVVADLVEEAKPHAKKMWEEQALPAIKERTAAAAHDASAAIGEKARPLIERQREKVAVRRAQKAAAKEPIVVEGTIVDPGR</sequence>
<dbReference type="Proteomes" id="UP000013569">
    <property type="component" value="Unassembled WGS sequence"/>
</dbReference>
<comment type="caution">
    <text evidence="1">The sequence shown here is derived from an EMBL/GenBank/DDBJ whole genome shotgun (WGS) entry which is preliminary data.</text>
</comment>
<evidence type="ECO:0000313" key="2">
    <source>
        <dbReference type="Proteomes" id="UP000013569"/>
    </source>
</evidence>
<protein>
    <submittedName>
        <fullName evidence="1">Uncharacterized protein</fullName>
    </submittedName>
</protein>
<evidence type="ECO:0000313" key="1">
    <source>
        <dbReference type="EMBL" id="EON33774.1"/>
    </source>
</evidence>
<dbReference type="RefSeq" id="WP_010841543.1">
    <property type="nucleotide sequence ID" value="NZ_AQPW01000004.1"/>
</dbReference>
<organism evidence="1 2">
    <name type="scientific">Gordonia terrae C-6</name>
    <dbReference type="NCBI Taxonomy" id="1316928"/>
    <lineage>
        <taxon>Bacteria</taxon>
        <taxon>Bacillati</taxon>
        <taxon>Actinomycetota</taxon>
        <taxon>Actinomycetes</taxon>
        <taxon>Mycobacteriales</taxon>
        <taxon>Gordoniaceae</taxon>
        <taxon>Gordonia</taxon>
    </lineage>
</organism>
<reference evidence="1 2" key="1">
    <citation type="journal article" date="2013" name="Genome Announc.">
        <title>Draft Genome Sequence of a Benzothiophene-Desulfurizing Bacterium, Gordona terrae Strain C-6.</title>
        <authorList>
            <person name="Wang W."/>
            <person name="Ma T."/>
            <person name="Ren Y."/>
            <person name="Li G."/>
        </authorList>
    </citation>
    <scope>NUCLEOTIDE SEQUENCE [LARGE SCALE GENOMIC DNA]</scope>
    <source>
        <strain evidence="1 2">C-6</strain>
    </source>
</reference>
<name>R7YDF9_9ACTN</name>
<gene>
    <name evidence="1" type="ORF">GTC6_05387</name>
</gene>
<proteinExistence type="predicted"/>
<accession>R7YDF9</accession>
<dbReference type="AlphaFoldDB" id="R7YDF9"/>